<organism evidence="2 3">
    <name type="scientific">Agrocybe pediades</name>
    <dbReference type="NCBI Taxonomy" id="84607"/>
    <lineage>
        <taxon>Eukaryota</taxon>
        <taxon>Fungi</taxon>
        <taxon>Dikarya</taxon>
        <taxon>Basidiomycota</taxon>
        <taxon>Agaricomycotina</taxon>
        <taxon>Agaricomycetes</taxon>
        <taxon>Agaricomycetidae</taxon>
        <taxon>Agaricales</taxon>
        <taxon>Agaricineae</taxon>
        <taxon>Strophariaceae</taxon>
        <taxon>Agrocybe</taxon>
    </lineage>
</organism>
<feature type="region of interest" description="Disordered" evidence="1">
    <location>
        <begin position="265"/>
        <end position="369"/>
    </location>
</feature>
<dbReference type="EMBL" id="JAACJL010000031">
    <property type="protein sequence ID" value="KAF4616385.1"/>
    <property type="molecule type" value="Genomic_DNA"/>
</dbReference>
<feature type="compositionally biased region" description="Low complexity" evidence="1">
    <location>
        <begin position="202"/>
        <end position="215"/>
    </location>
</feature>
<accession>A0A8H4QS38</accession>
<keyword evidence="3" id="KW-1185">Reference proteome</keyword>
<feature type="region of interest" description="Disordered" evidence="1">
    <location>
        <begin position="177"/>
        <end position="217"/>
    </location>
</feature>
<proteinExistence type="predicted"/>
<evidence type="ECO:0000313" key="2">
    <source>
        <dbReference type="EMBL" id="KAF4616385.1"/>
    </source>
</evidence>
<protein>
    <submittedName>
        <fullName evidence="2">Uncharacterized protein</fullName>
    </submittedName>
</protein>
<dbReference type="Proteomes" id="UP000521872">
    <property type="component" value="Unassembled WGS sequence"/>
</dbReference>
<feature type="compositionally biased region" description="Acidic residues" evidence="1">
    <location>
        <begin position="181"/>
        <end position="195"/>
    </location>
</feature>
<gene>
    <name evidence="2" type="ORF">D9613_008459</name>
</gene>
<dbReference type="AlphaFoldDB" id="A0A8H4QS38"/>
<sequence>MDNQPRRFLEDSIAEFIRLGWQPQTILYDVLDVPPEGFPPVKRRPNPASQYNRNLWPPMTCAKKKKIRKGQIAKTFGLNLHDDIVDQCYVTRIMGFRPQRIAHEYLVRPLYYRAWEKYGGPEGLAYALNRKKERAKARKDRKKAAGGANLNAAGPAAAAAVNHAPAPQAAANQLPEAVDVPSDDDGSDSDSEVEVVESRRTPAAPAYPLLPSSSPTFNRTAHSRIAVQPASPKSSSSNKGYAAIAVPPTTPVRDLTRRGRVDAALRNSGLLPTPPATAKASSSKTFLSPPVTPKPRKAASNAGTLPPTPSTPGQTFLSPAKRLFQDTPKSSATPLTSAKARTANEVIEIESSDDEDPFQSQKTPRAQLKKTKKTNYVQLGDVIDISD</sequence>
<comment type="caution">
    <text evidence="2">The sequence shown here is derived from an EMBL/GenBank/DDBJ whole genome shotgun (WGS) entry which is preliminary data.</text>
</comment>
<feature type="compositionally biased region" description="Polar residues" evidence="1">
    <location>
        <begin position="327"/>
        <end position="336"/>
    </location>
</feature>
<name>A0A8H4QS38_9AGAR</name>
<evidence type="ECO:0000256" key="1">
    <source>
        <dbReference type="SAM" id="MobiDB-lite"/>
    </source>
</evidence>
<feature type="compositionally biased region" description="Acidic residues" evidence="1">
    <location>
        <begin position="347"/>
        <end position="357"/>
    </location>
</feature>
<reference evidence="2 3" key="1">
    <citation type="submission" date="2019-12" db="EMBL/GenBank/DDBJ databases">
        <authorList>
            <person name="Floudas D."/>
            <person name="Bentzer J."/>
            <person name="Ahren D."/>
            <person name="Johansson T."/>
            <person name="Persson P."/>
            <person name="Tunlid A."/>
        </authorList>
    </citation>
    <scope>NUCLEOTIDE SEQUENCE [LARGE SCALE GENOMIC DNA]</scope>
    <source>
        <strain evidence="2 3">CBS 102.39</strain>
    </source>
</reference>
<evidence type="ECO:0000313" key="3">
    <source>
        <dbReference type="Proteomes" id="UP000521872"/>
    </source>
</evidence>